<organism evidence="5 6">
    <name type="scientific">Candidatus Segetimicrobium genomatis</name>
    <dbReference type="NCBI Taxonomy" id="2569760"/>
    <lineage>
        <taxon>Bacteria</taxon>
        <taxon>Bacillati</taxon>
        <taxon>Candidatus Sysuimicrobiota</taxon>
        <taxon>Candidatus Sysuimicrobiia</taxon>
        <taxon>Candidatus Sysuimicrobiales</taxon>
        <taxon>Candidatus Segetimicrobiaceae</taxon>
        <taxon>Candidatus Segetimicrobium</taxon>
    </lineage>
</organism>
<feature type="compositionally biased region" description="Gly residues" evidence="3">
    <location>
        <begin position="296"/>
        <end position="305"/>
    </location>
</feature>
<dbReference type="GO" id="GO:0046872">
    <property type="term" value="F:metal ion binding"/>
    <property type="evidence" value="ECO:0007669"/>
    <property type="project" value="UniProtKB-KW"/>
</dbReference>
<dbReference type="CDD" id="cd10917">
    <property type="entry name" value="CE4_NodB_like_6s_7s"/>
    <property type="match status" value="1"/>
</dbReference>
<name>A0A537LIC8_9BACT</name>
<dbReference type="InterPro" id="IPR011330">
    <property type="entry name" value="Glyco_hydro/deAcase_b/a-brl"/>
</dbReference>
<dbReference type="GO" id="GO:0016020">
    <property type="term" value="C:membrane"/>
    <property type="evidence" value="ECO:0007669"/>
    <property type="project" value="TreeGrafter"/>
</dbReference>
<feature type="domain" description="NodB homology" evidence="4">
    <location>
        <begin position="1"/>
        <end position="191"/>
    </location>
</feature>
<dbReference type="PROSITE" id="PS51677">
    <property type="entry name" value="NODB"/>
    <property type="match status" value="1"/>
</dbReference>
<dbReference type="PANTHER" id="PTHR10587">
    <property type="entry name" value="GLYCOSYL TRANSFERASE-RELATED"/>
    <property type="match status" value="1"/>
</dbReference>
<evidence type="ECO:0000259" key="4">
    <source>
        <dbReference type="PROSITE" id="PS51677"/>
    </source>
</evidence>
<evidence type="ECO:0000256" key="2">
    <source>
        <dbReference type="ARBA" id="ARBA00022801"/>
    </source>
</evidence>
<dbReference type="AlphaFoldDB" id="A0A537LIC8"/>
<proteinExistence type="predicted"/>
<sequence length="355" mass="38121">MRIALTFDAEHPDRPHCPPGVAERIITTLRKARVPATFFLQGRWVEAYPHIARDMAEGGHRVASHSFYHARLAMLSDEGLIRDIGAAEQVIEAVTGVDPKPWFRCPWGESGSDVRIMRVLADLGYRHVGWHVRAGEWEIDRTPREVEDAVVSGVLSAGENAIILLHAWPVSVPAALPAIIRRLREAGGEFVTLDDLDPAALPVSPGAPQEGARSAVSVRAPTPIIYLAPRVGASQASDLCFLIDRSRTHPARFSSGQRIARARSGSGDPLVGAASGHGGPRGCRGDHPSEKPSPGTGIGTLGGGSLTARTPRLLCVPPYGRDPRGKLHAVPRGHPGDALRHVDRRRVLGSRLLPA</sequence>
<keyword evidence="1" id="KW-0479">Metal-binding</keyword>
<dbReference type="InterPro" id="IPR050248">
    <property type="entry name" value="Polysacc_deacetylase_ArnD"/>
</dbReference>
<dbReference type="SUPFAM" id="SSF88713">
    <property type="entry name" value="Glycoside hydrolase/deacetylase"/>
    <property type="match status" value="1"/>
</dbReference>
<dbReference type="GO" id="GO:0005975">
    <property type="term" value="P:carbohydrate metabolic process"/>
    <property type="evidence" value="ECO:0007669"/>
    <property type="project" value="InterPro"/>
</dbReference>
<dbReference type="GO" id="GO:0016810">
    <property type="term" value="F:hydrolase activity, acting on carbon-nitrogen (but not peptide) bonds"/>
    <property type="evidence" value="ECO:0007669"/>
    <property type="project" value="InterPro"/>
</dbReference>
<dbReference type="EMBL" id="VBAM01000452">
    <property type="protein sequence ID" value="TMJ07755.1"/>
    <property type="molecule type" value="Genomic_DNA"/>
</dbReference>
<evidence type="ECO:0000256" key="3">
    <source>
        <dbReference type="SAM" id="MobiDB-lite"/>
    </source>
</evidence>
<feature type="region of interest" description="Disordered" evidence="3">
    <location>
        <begin position="253"/>
        <end position="306"/>
    </location>
</feature>
<gene>
    <name evidence="5" type="ORF">E6H02_10955</name>
</gene>
<dbReference type="Proteomes" id="UP000320393">
    <property type="component" value="Unassembled WGS sequence"/>
</dbReference>
<keyword evidence="2" id="KW-0378">Hydrolase</keyword>
<dbReference type="PANTHER" id="PTHR10587:SF133">
    <property type="entry name" value="CHITIN DEACETYLASE 1-RELATED"/>
    <property type="match status" value="1"/>
</dbReference>
<evidence type="ECO:0000313" key="5">
    <source>
        <dbReference type="EMBL" id="TMJ07755.1"/>
    </source>
</evidence>
<comment type="caution">
    <text evidence="5">The sequence shown here is derived from an EMBL/GenBank/DDBJ whole genome shotgun (WGS) entry which is preliminary data.</text>
</comment>
<evidence type="ECO:0000313" key="6">
    <source>
        <dbReference type="Proteomes" id="UP000320393"/>
    </source>
</evidence>
<dbReference type="Pfam" id="PF01522">
    <property type="entry name" value="Polysacc_deac_1"/>
    <property type="match status" value="1"/>
</dbReference>
<protein>
    <submittedName>
        <fullName evidence="5">Polysaccharide deacetylase family protein</fullName>
    </submittedName>
</protein>
<reference evidence="5 6" key="1">
    <citation type="journal article" date="2019" name="Nat. Microbiol.">
        <title>Mediterranean grassland soil C-N compound turnover is dependent on rainfall and depth, and is mediated by genomically divergent microorganisms.</title>
        <authorList>
            <person name="Diamond S."/>
            <person name="Andeer P.F."/>
            <person name="Li Z."/>
            <person name="Crits-Christoph A."/>
            <person name="Burstein D."/>
            <person name="Anantharaman K."/>
            <person name="Lane K.R."/>
            <person name="Thomas B.C."/>
            <person name="Pan C."/>
            <person name="Northen T.R."/>
            <person name="Banfield J.F."/>
        </authorList>
    </citation>
    <scope>NUCLEOTIDE SEQUENCE [LARGE SCALE GENOMIC DNA]</scope>
    <source>
        <strain evidence="5">NP_5</strain>
    </source>
</reference>
<evidence type="ECO:0000256" key="1">
    <source>
        <dbReference type="ARBA" id="ARBA00022723"/>
    </source>
</evidence>
<dbReference type="Gene3D" id="3.20.20.370">
    <property type="entry name" value="Glycoside hydrolase/deacetylase"/>
    <property type="match status" value="1"/>
</dbReference>
<accession>A0A537LIC8</accession>
<dbReference type="InterPro" id="IPR002509">
    <property type="entry name" value="NODB_dom"/>
</dbReference>